<dbReference type="Proteomes" id="UP001061282">
    <property type="component" value="Unassembled WGS sequence"/>
</dbReference>
<reference evidence="1" key="1">
    <citation type="submission" date="2022-05" db="EMBL/GenBank/DDBJ databases">
        <title>Description of a novel species of Leclercia; Leclercia tamurae and the Proposal for a Novel Genus Silvania gen. nov. Containing Two Novel Species Silvania hatchlandensis sp. nov. and Silvania confinis sp. nov. Isolated from the Rhizosphere of Oak.</title>
        <authorList>
            <person name="Maddock D.W."/>
            <person name="Brady C.L."/>
            <person name="Denman S."/>
            <person name="Arnold D."/>
        </authorList>
    </citation>
    <scope>NUCLEOTIDE SEQUENCE</scope>
    <source>
        <strain evidence="1">H4N4</strain>
    </source>
</reference>
<evidence type="ECO:0000313" key="2">
    <source>
        <dbReference type="Proteomes" id="UP001061282"/>
    </source>
</evidence>
<evidence type="ECO:0000313" key="1">
    <source>
        <dbReference type="EMBL" id="MCU6671449.1"/>
    </source>
</evidence>
<keyword evidence="2" id="KW-1185">Reference proteome</keyword>
<name>A0A9J6QKS7_9ENTR</name>
<protein>
    <submittedName>
        <fullName evidence="1">Uncharacterized protein</fullName>
    </submittedName>
</protein>
<dbReference type="AlphaFoldDB" id="A0A9J6QKS7"/>
<gene>
    <name evidence="1" type="ORF">M8013_22265</name>
</gene>
<dbReference type="EMBL" id="JAMGZJ010000078">
    <property type="protein sequence ID" value="MCU6671449.1"/>
    <property type="molecule type" value="Genomic_DNA"/>
</dbReference>
<accession>A0A9J6QKS7</accession>
<proteinExistence type="predicted"/>
<dbReference type="RefSeq" id="WP_271269924.1">
    <property type="nucleotide sequence ID" value="NZ_JAMGZJ010000078.1"/>
</dbReference>
<comment type="caution">
    <text evidence="1">The sequence shown here is derived from an EMBL/GenBank/DDBJ whole genome shotgun (WGS) entry which is preliminary data.</text>
</comment>
<sequence length="151" mass="16335">MATIPTLLHSKSDESVVDHLIARPLPESADRFEVADNCTALVCVLIETDDSATRAVLCDRLLHALGQLRALCDTELPPALIAQLIEGEKLTSSVPDCWQETSVQLDYAMALTQAIAGGTLPAEVAKALTGLLHDMVWLLAEYVKEPYISAH</sequence>
<organism evidence="1 2">
    <name type="scientific">Silvania confinis</name>
    <dbReference type="NCBI Taxonomy" id="2926470"/>
    <lineage>
        <taxon>Bacteria</taxon>
        <taxon>Pseudomonadati</taxon>
        <taxon>Pseudomonadota</taxon>
        <taxon>Gammaproteobacteria</taxon>
        <taxon>Enterobacterales</taxon>
        <taxon>Enterobacteriaceae</taxon>
        <taxon>Silvania</taxon>
    </lineage>
</organism>